<evidence type="ECO:0000313" key="7">
    <source>
        <dbReference type="EMBL" id="KAF3437740.1"/>
    </source>
</evidence>
<keyword evidence="4 6" id="KW-1133">Transmembrane helix</keyword>
<dbReference type="OrthoDB" id="551896at2759"/>
<accession>A0A8K0GX31</accession>
<evidence type="ECO:0000256" key="3">
    <source>
        <dbReference type="ARBA" id="ARBA00022692"/>
    </source>
</evidence>
<dbReference type="PANTHER" id="PTHR46285:SF3">
    <property type="entry name" value="PROTEINASE INHIBITOR I4, SERPIN (DUF716)"/>
    <property type="match status" value="1"/>
</dbReference>
<dbReference type="EMBL" id="VOIH02000009">
    <property type="protein sequence ID" value="KAF3437740.1"/>
    <property type="molecule type" value="Genomic_DNA"/>
</dbReference>
<feature type="transmembrane region" description="Helical" evidence="6">
    <location>
        <begin position="239"/>
        <end position="258"/>
    </location>
</feature>
<keyword evidence="5 6" id="KW-0472">Membrane</keyword>
<comment type="caution">
    <text evidence="7">The sequence shown here is derived from an EMBL/GenBank/DDBJ whole genome shotgun (WGS) entry which is preliminary data.</text>
</comment>
<evidence type="ECO:0000256" key="6">
    <source>
        <dbReference type="SAM" id="Phobius"/>
    </source>
</evidence>
<comment type="subcellular location">
    <subcellularLocation>
        <location evidence="1">Membrane</location>
        <topology evidence="1">Multi-pass membrane protein</topology>
    </subcellularLocation>
</comment>
<evidence type="ECO:0000256" key="5">
    <source>
        <dbReference type="ARBA" id="ARBA00023136"/>
    </source>
</evidence>
<feature type="transmembrane region" description="Helical" evidence="6">
    <location>
        <begin position="52"/>
        <end position="71"/>
    </location>
</feature>
<dbReference type="AlphaFoldDB" id="A0A8K0GX31"/>
<feature type="transmembrane region" description="Helical" evidence="6">
    <location>
        <begin position="91"/>
        <end position="109"/>
    </location>
</feature>
<feature type="transmembrane region" description="Helical" evidence="6">
    <location>
        <begin position="151"/>
        <end position="172"/>
    </location>
</feature>
<dbReference type="PANTHER" id="PTHR46285">
    <property type="entry name" value="PROTEINASE INHIBITOR I4, SERPIN (DUF716)-RELATED"/>
    <property type="match status" value="1"/>
</dbReference>
<keyword evidence="8" id="KW-1185">Reference proteome</keyword>
<sequence>MGSLVGHVLPGLGFFLVGLWHILNHIKLHALHPNSYTAPPWFPSPKFKYLELYLIMGGCLASIAMELFIGPDRHHPFDTDGTIPSYHLRNFEHSSISLAFFVYGAFAIVLDRIRAKAQHELTQFLGCIAFAQQLLLFHLHSTDHMGLEGQYHLLLQFVVLVSLTTALIGIGFPKSFFVIFVRSLSIFFQGVWFMVMGFMLWTPGLVPKGCTLNDEDGHFIVRCSGEEVLNRAKSLVNIMFSWFLVGIAIFGVSLYLVLDKIYGKKVEYFSLESEEDQQPGGDQSDDIESQKKKCGLGGSMNFVLMEKSALLPIDMER</sequence>
<comment type="similarity">
    <text evidence="2">Belongs to the TMEM45 family.</text>
</comment>
<protein>
    <recommendedName>
        <fullName evidence="9">Transmembrane protein 45A</fullName>
    </recommendedName>
</protein>
<dbReference type="InterPro" id="IPR006904">
    <property type="entry name" value="DUF716"/>
</dbReference>
<keyword evidence="3 6" id="KW-0812">Transmembrane</keyword>
<evidence type="ECO:0000256" key="1">
    <source>
        <dbReference type="ARBA" id="ARBA00004141"/>
    </source>
</evidence>
<evidence type="ECO:0008006" key="9">
    <source>
        <dbReference type="Google" id="ProtNLM"/>
    </source>
</evidence>
<gene>
    <name evidence="7" type="ORF">FNV43_RR20496</name>
</gene>
<reference evidence="7" key="1">
    <citation type="submission" date="2020-03" db="EMBL/GenBank/DDBJ databases">
        <title>A high-quality chromosome-level genome assembly of a woody plant with both climbing and erect habits, Rhamnella rubrinervis.</title>
        <authorList>
            <person name="Lu Z."/>
            <person name="Yang Y."/>
            <person name="Zhu X."/>
            <person name="Sun Y."/>
        </authorList>
    </citation>
    <scope>NUCLEOTIDE SEQUENCE</scope>
    <source>
        <strain evidence="7">BYM</strain>
        <tissue evidence="7">Leaf</tissue>
    </source>
</reference>
<dbReference type="GO" id="GO:0016020">
    <property type="term" value="C:membrane"/>
    <property type="evidence" value="ECO:0007669"/>
    <property type="project" value="UniProtKB-SubCell"/>
</dbReference>
<proteinExistence type="inferred from homology"/>
<name>A0A8K0GX31_9ROSA</name>
<evidence type="ECO:0000313" key="8">
    <source>
        <dbReference type="Proteomes" id="UP000796880"/>
    </source>
</evidence>
<dbReference type="Proteomes" id="UP000796880">
    <property type="component" value="Unassembled WGS sequence"/>
</dbReference>
<evidence type="ECO:0000256" key="2">
    <source>
        <dbReference type="ARBA" id="ARBA00006948"/>
    </source>
</evidence>
<evidence type="ECO:0000256" key="4">
    <source>
        <dbReference type="ARBA" id="ARBA00022989"/>
    </source>
</evidence>
<dbReference type="Pfam" id="PF04819">
    <property type="entry name" value="DUF716"/>
    <property type="match status" value="1"/>
</dbReference>
<feature type="transmembrane region" description="Helical" evidence="6">
    <location>
        <begin position="6"/>
        <end position="23"/>
    </location>
</feature>
<feature type="transmembrane region" description="Helical" evidence="6">
    <location>
        <begin position="121"/>
        <end position="139"/>
    </location>
</feature>
<organism evidence="7 8">
    <name type="scientific">Rhamnella rubrinervis</name>
    <dbReference type="NCBI Taxonomy" id="2594499"/>
    <lineage>
        <taxon>Eukaryota</taxon>
        <taxon>Viridiplantae</taxon>
        <taxon>Streptophyta</taxon>
        <taxon>Embryophyta</taxon>
        <taxon>Tracheophyta</taxon>
        <taxon>Spermatophyta</taxon>
        <taxon>Magnoliopsida</taxon>
        <taxon>eudicotyledons</taxon>
        <taxon>Gunneridae</taxon>
        <taxon>Pentapetalae</taxon>
        <taxon>rosids</taxon>
        <taxon>fabids</taxon>
        <taxon>Rosales</taxon>
        <taxon>Rhamnaceae</taxon>
        <taxon>rhamnoid group</taxon>
        <taxon>Rhamneae</taxon>
        <taxon>Rhamnella</taxon>
    </lineage>
</organism>
<feature type="transmembrane region" description="Helical" evidence="6">
    <location>
        <begin position="179"/>
        <end position="201"/>
    </location>
</feature>